<keyword evidence="2" id="KW-1185">Reference proteome</keyword>
<dbReference type="RefSeq" id="WP_137640387.1">
    <property type="nucleotide sequence ID" value="NZ_BJDK01000019.1"/>
</dbReference>
<evidence type="ECO:0008006" key="3">
    <source>
        <dbReference type="Google" id="ProtNLM"/>
    </source>
</evidence>
<comment type="caution">
    <text evidence="1">The sequence shown here is derived from an EMBL/GenBank/DDBJ whole genome shotgun (WGS) entry which is preliminary data.</text>
</comment>
<reference evidence="2" key="1">
    <citation type="journal article" date="2019" name="Int. J. Syst. Evol. Microbiol.">
        <title>The Global Catalogue of Microorganisms (GCM) 10K type strain sequencing project: providing services to taxonomists for standard genome sequencing and annotation.</title>
        <authorList>
            <consortium name="The Broad Institute Genomics Platform"/>
            <consortium name="The Broad Institute Genome Sequencing Center for Infectious Disease"/>
            <person name="Wu L."/>
            <person name="Ma J."/>
        </authorList>
    </citation>
    <scope>NUCLEOTIDE SEQUENCE [LARGE SCALE GENOMIC DNA]</scope>
    <source>
        <strain evidence="2">CCM 8932</strain>
    </source>
</reference>
<accession>A0ABW1R4S8</accession>
<dbReference type="EMBL" id="JBHSSD010000026">
    <property type="protein sequence ID" value="MFC6164184.1"/>
    <property type="molecule type" value="Genomic_DNA"/>
</dbReference>
<sequence>MISKTFFDYFQDYTNSYVIIGGNAASILLHDDGQQFRATQDYDVVVIFENAGGDFAAKFLTFVKKYEYTALNSGLSEDGQKNYYRFQRYEKSGEVPVQIELFSRKPLAYILKSDNFKTPLHYDDGPSLSAIILNDDYYELLKIGSQKMGNQSLLGPSALIYFKAKAHLDVRKRINAGQKITHRMDKTKHFKDVCRLCSLLPEADFDTSQVPLACQQDLKAFIMLVQDEDPKLFKGRFRSDVDFEMTQSEVITVLKTLIPK</sequence>
<protein>
    <recommendedName>
        <fullName evidence="3">Nucleotidyl transferase AbiEii toxin, Type IV TA system</fullName>
    </recommendedName>
</protein>
<gene>
    <name evidence="1" type="ORF">ACFP3T_05810</name>
</gene>
<proteinExistence type="predicted"/>
<dbReference type="Proteomes" id="UP001596253">
    <property type="component" value="Unassembled WGS sequence"/>
</dbReference>
<evidence type="ECO:0000313" key="1">
    <source>
        <dbReference type="EMBL" id="MFC6164184.1"/>
    </source>
</evidence>
<name>A0ABW1R4S8_9LACO</name>
<organism evidence="1 2">
    <name type="scientific">Lactiplantibacillus dongliensis</name>
    <dbReference type="NCBI Taxonomy" id="2559919"/>
    <lineage>
        <taxon>Bacteria</taxon>
        <taxon>Bacillati</taxon>
        <taxon>Bacillota</taxon>
        <taxon>Bacilli</taxon>
        <taxon>Lactobacillales</taxon>
        <taxon>Lactobacillaceae</taxon>
        <taxon>Lactiplantibacillus</taxon>
    </lineage>
</organism>
<evidence type="ECO:0000313" key="2">
    <source>
        <dbReference type="Proteomes" id="UP001596253"/>
    </source>
</evidence>